<dbReference type="CDD" id="cd05006">
    <property type="entry name" value="SIS_GmhA"/>
    <property type="match status" value="1"/>
</dbReference>
<dbReference type="Pfam" id="PF13580">
    <property type="entry name" value="SIS_2"/>
    <property type="match status" value="1"/>
</dbReference>
<gene>
    <name evidence="2" type="ORF">ACFP4F_11555</name>
</gene>
<dbReference type="RefSeq" id="WP_063761767.1">
    <property type="nucleotide sequence ID" value="NZ_JBHSPX010000004.1"/>
</dbReference>
<dbReference type="Gene3D" id="3.40.50.10490">
    <property type="entry name" value="Glucose-6-phosphate isomerase like protein, domain 1"/>
    <property type="match status" value="1"/>
</dbReference>
<dbReference type="InterPro" id="IPR050099">
    <property type="entry name" value="SIS_GmhA/DiaA_subfam"/>
</dbReference>
<dbReference type="EMBL" id="JBHSPX010000004">
    <property type="protein sequence ID" value="MFC6063187.1"/>
    <property type="molecule type" value="Genomic_DNA"/>
</dbReference>
<organism evidence="2 3">
    <name type="scientific">Streptomyces ochraceiscleroticus</name>
    <dbReference type="NCBI Taxonomy" id="47761"/>
    <lineage>
        <taxon>Bacteria</taxon>
        <taxon>Bacillati</taxon>
        <taxon>Actinomycetota</taxon>
        <taxon>Actinomycetes</taxon>
        <taxon>Kitasatosporales</taxon>
        <taxon>Streptomycetaceae</taxon>
        <taxon>Streptomyces</taxon>
    </lineage>
</organism>
<dbReference type="SUPFAM" id="SSF53697">
    <property type="entry name" value="SIS domain"/>
    <property type="match status" value="1"/>
</dbReference>
<accession>A0ABW1MJD6</accession>
<name>A0ABW1MJD6_9ACTN</name>
<dbReference type="InterPro" id="IPR001347">
    <property type="entry name" value="SIS_dom"/>
</dbReference>
<keyword evidence="3" id="KW-1185">Reference proteome</keyword>
<dbReference type="InterPro" id="IPR035461">
    <property type="entry name" value="GmhA/DiaA"/>
</dbReference>
<evidence type="ECO:0000313" key="2">
    <source>
        <dbReference type="EMBL" id="MFC6063187.1"/>
    </source>
</evidence>
<sequence length="272" mass="27769">MSANGTGVPVLDGAAVRRAFARRAPAAHGLTRAAPHVAAVCREMAARFARGGKLIVFGNGESGADASHVAVEFMHPVVVGKRALPALALGNDSATLSGVGSDEGFAEVFAHPLRAFADAGDIALALTPDGRCANVRRGLAAARERGLLTVVLSGGDPADAPPADHTLVVGSADPLIVKEVQVTVYHVLWEMTHVFLEAPGDDGTCDTCADRARPMRVRQLLPNGLALAVPEADDDGPPQEISVALVDAAAGCTVLVHGGEAIAMVTTGASDE</sequence>
<dbReference type="InterPro" id="IPR046348">
    <property type="entry name" value="SIS_dom_sf"/>
</dbReference>
<evidence type="ECO:0000313" key="3">
    <source>
        <dbReference type="Proteomes" id="UP001596139"/>
    </source>
</evidence>
<protein>
    <submittedName>
        <fullName evidence="2">SIS domain-containing protein</fullName>
    </submittedName>
</protein>
<comment type="caution">
    <text evidence="2">The sequence shown here is derived from an EMBL/GenBank/DDBJ whole genome shotgun (WGS) entry which is preliminary data.</text>
</comment>
<feature type="domain" description="SIS" evidence="1">
    <location>
        <begin position="44"/>
        <end position="198"/>
    </location>
</feature>
<dbReference type="PANTHER" id="PTHR30390">
    <property type="entry name" value="SEDOHEPTULOSE 7-PHOSPHATE ISOMERASE / DNAA INITIATOR-ASSOCIATING FACTOR FOR REPLICATION INITIATION"/>
    <property type="match status" value="1"/>
</dbReference>
<evidence type="ECO:0000259" key="1">
    <source>
        <dbReference type="PROSITE" id="PS51464"/>
    </source>
</evidence>
<dbReference type="Proteomes" id="UP001596139">
    <property type="component" value="Unassembled WGS sequence"/>
</dbReference>
<proteinExistence type="predicted"/>
<dbReference type="PROSITE" id="PS51464">
    <property type="entry name" value="SIS"/>
    <property type="match status" value="1"/>
</dbReference>
<dbReference type="PANTHER" id="PTHR30390:SF8">
    <property type="entry name" value="SUGAR ISOMERASE (SIS)"/>
    <property type="match status" value="1"/>
</dbReference>
<reference evidence="3" key="1">
    <citation type="journal article" date="2019" name="Int. J. Syst. Evol. Microbiol.">
        <title>The Global Catalogue of Microorganisms (GCM) 10K type strain sequencing project: providing services to taxonomists for standard genome sequencing and annotation.</title>
        <authorList>
            <consortium name="The Broad Institute Genomics Platform"/>
            <consortium name="The Broad Institute Genome Sequencing Center for Infectious Disease"/>
            <person name="Wu L."/>
            <person name="Ma J."/>
        </authorList>
    </citation>
    <scope>NUCLEOTIDE SEQUENCE [LARGE SCALE GENOMIC DNA]</scope>
    <source>
        <strain evidence="3">CGMCC 1.15180</strain>
    </source>
</reference>